<organism evidence="3">
    <name type="scientific">Serratia symbiotica SCt-VLC</name>
    <dbReference type="NCBI Taxonomy" id="1347341"/>
    <lineage>
        <taxon>Bacteria</taxon>
        <taxon>Pseudomonadati</taxon>
        <taxon>Pseudomonadota</taxon>
        <taxon>Gammaproteobacteria</taxon>
        <taxon>Enterobacterales</taxon>
        <taxon>Yersiniaceae</taxon>
        <taxon>Serratia</taxon>
        <taxon>Serratia symbiotica</taxon>
    </lineage>
</organism>
<reference evidence="3" key="1">
    <citation type="submission" date="2013-06" db="EMBL/GenBank/DDBJ databases">
        <authorList>
            <person name="Mazano-Marin A."/>
        </authorList>
    </citation>
    <scope>NUCLEOTIDE SEQUENCE</scope>
    <source>
        <strain evidence="3">SCt-VLC</strain>
    </source>
</reference>
<keyword evidence="2" id="KW-1133">Transmembrane helix</keyword>
<dbReference type="EMBL" id="FR904230">
    <property type="protein sequence ID" value="CDG47070.1"/>
    <property type="molecule type" value="Genomic_DNA"/>
</dbReference>
<proteinExistence type="predicted"/>
<evidence type="ECO:0000313" key="3">
    <source>
        <dbReference type="EMBL" id="CDG47070.1"/>
    </source>
</evidence>
<dbReference type="AlphaFoldDB" id="A0A068R9A5"/>
<keyword evidence="2" id="KW-0812">Transmembrane</keyword>
<sequence>MGGSTVDWLWLLMVSGAIVKPFTYALCWKLEILQSDVPPEIMMLVIPIGWAISLPAVSWPQLKKYCGVKFNDLCPDKRETDKTPLKRGLFHPVKRL</sequence>
<reference evidence="3" key="2">
    <citation type="journal article" date="2014" name="Genome Biol. Evol.">
        <title>Settling down: the genome of Serratia symbiotica from the aphid Cinara tujafilina zooms in on the process of accommodation to a cooperative intracellular life.</title>
        <authorList>
            <person name="Manzano-Marin A."/>
            <person name="Latorre A."/>
        </authorList>
    </citation>
    <scope>NUCLEOTIDE SEQUENCE</scope>
    <source>
        <strain evidence="3">SCt-VLC</strain>
    </source>
</reference>
<name>A0A068R9A5_9GAMM</name>
<evidence type="ECO:0000256" key="1">
    <source>
        <dbReference type="SAM" id="MobiDB-lite"/>
    </source>
</evidence>
<accession>A0A068R9A5</accession>
<feature type="transmembrane region" description="Helical" evidence="2">
    <location>
        <begin position="41"/>
        <end position="59"/>
    </location>
</feature>
<keyword evidence="2" id="KW-0472">Membrane</keyword>
<evidence type="ECO:0000256" key="2">
    <source>
        <dbReference type="SAM" id="Phobius"/>
    </source>
</evidence>
<protein>
    <submittedName>
        <fullName evidence="3">Uncharacterized protein</fullName>
    </submittedName>
</protein>
<gene>
    <name evidence="3" type="ORF">SCTVLC_0301</name>
</gene>
<feature type="region of interest" description="Disordered" evidence="1">
    <location>
        <begin position="77"/>
        <end position="96"/>
    </location>
</feature>